<keyword evidence="11 13" id="KW-0547">Nucleotide-binding</keyword>
<dbReference type="InterPro" id="IPR007110">
    <property type="entry name" value="Ig-like_dom"/>
</dbReference>
<dbReference type="InterPro" id="IPR011009">
    <property type="entry name" value="Kinase-like_dom_sf"/>
</dbReference>
<sequence length="767" mass="85474">WTDRSDRVIGDGGRIRVENNNLVFESPQEMDSGNYTFIVNNTAAEKRQSVWIIVSVPPIISRVPQPLTVDEDGSALLSCQVAGTPYPVTTVLWMKDGIPLPMGSKQFQINPKEGTLVIPQVRAVDAGNYACVANTTGHPVKVSSPANLKVSRKLKFDPMPDNIYYLELDKSASIKCHAAAITPPLIQWVKLGGEIKLPDHMYEDRGTLHIERVRREDEGDYMCMASHRKQGRINATVTFRIVEKPSFSIRPPNMTTAFEGQPAMLHCVALGDPRPQIVWDKDGRIMASTGVDNGLTSTNRYSVFPNGTLLLQKVLIEDKGRYGCTANNSAGKIRAEFNLLITQPIEDDKGFDMAKTVIIAVCSAGAYLALVIGLTAYCSYRLLAQRKTRKQLIHTKNLKLGTGEFHHHREQHELLMKDRDSGLQFRSDSDNRSHVSGMSSHPSHSSTSASAAASHITASVIASRCCSTSLEKLHYPRQDLQTLGIIGKGKFGDVFLAKARAIRPAEPDTLVVIKSLLIKGETNTADYHSEIEMYSKLEHPNIVRLLGVCREAEPFFMITEYCDWGDLKQFLLATRSDNGRRATTARVPQISSIQKLKMCQQVALGMEYLSGYKFIHKDLAARNILLTSRMDLKVCSLSLCRDVYSGEYYTHPTRPALIPLRWLPPEAVNEADYTFSTDIWSYGVFMWEVFHLCDLPYRLHSDDEIFKAINSVSTTDNSLPRLDFAEQCPSQIASIVMQCCAMPPTNRPTFSDLVVTLGHLLTNGDCI</sequence>
<keyword evidence="7" id="KW-0325">Glycoprotein</keyword>
<keyword evidence="3 15" id="KW-1133">Transmembrane helix</keyword>
<keyword evidence="12" id="KW-0479">Metal-binding</keyword>
<evidence type="ECO:0000256" key="12">
    <source>
        <dbReference type="PIRSR" id="PIRSR000615-3"/>
    </source>
</evidence>
<dbReference type="InterPro" id="IPR017441">
    <property type="entry name" value="Protein_kinase_ATP_BS"/>
</dbReference>
<dbReference type="InterPro" id="IPR013783">
    <property type="entry name" value="Ig-like_fold"/>
</dbReference>
<feature type="non-terminal residue" evidence="18">
    <location>
        <position position="767"/>
    </location>
</feature>
<dbReference type="InterPro" id="IPR008266">
    <property type="entry name" value="Tyr_kinase_AS"/>
</dbReference>
<dbReference type="EMBL" id="CAJHNH020000889">
    <property type="protein sequence ID" value="CAG5120377.1"/>
    <property type="molecule type" value="Genomic_DNA"/>
</dbReference>
<evidence type="ECO:0008006" key="20">
    <source>
        <dbReference type="Google" id="ProtNLM"/>
    </source>
</evidence>
<feature type="binding site" evidence="11">
    <location>
        <position position="622"/>
    </location>
    <ligand>
        <name>ATP</name>
        <dbReference type="ChEBI" id="CHEBI:30616"/>
    </ligand>
</feature>
<feature type="binding site" evidence="11 13">
    <location>
        <position position="514"/>
    </location>
    <ligand>
        <name>ATP</name>
        <dbReference type="ChEBI" id="CHEBI:30616"/>
    </ligand>
</feature>
<organism evidence="18 19">
    <name type="scientific">Candidula unifasciata</name>
    <dbReference type="NCBI Taxonomy" id="100452"/>
    <lineage>
        <taxon>Eukaryota</taxon>
        <taxon>Metazoa</taxon>
        <taxon>Spiralia</taxon>
        <taxon>Lophotrochozoa</taxon>
        <taxon>Mollusca</taxon>
        <taxon>Gastropoda</taxon>
        <taxon>Heterobranchia</taxon>
        <taxon>Euthyneura</taxon>
        <taxon>Panpulmonata</taxon>
        <taxon>Eupulmonata</taxon>
        <taxon>Stylommatophora</taxon>
        <taxon>Helicina</taxon>
        <taxon>Helicoidea</taxon>
        <taxon>Geomitridae</taxon>
        <taxon>Candidula</taxon>
    </lineage>
</organism>
<comment type="subcellular location">
    <subcellularLocation>
        <location evidence="1">Membrane</location>
        <topology evidence="1">Single-pass membrane protein</topology>
    </subcellularLocation>
</comment>
<protein>
    <recommendedName>
        <fullName evidence="20">Receptor protein-tyrosine kinase</fullName>
    </recommendedName>
</protein>
<keyword evidence="11 13" id="KW-0067">ATP-binding</keyword>
<dbReference type="Gene3D" id="1.10.510.10">
    <property type="entry name" value="Transferase(Phosphotransferase) domain 1"/>
    <property type="match status" value="1"/>
</dbReference>
<comment type="caution">
    <text evidence="18">The sequence shown here is derived from an EMBL/GenBank/DDBJ whole genome shotgun (WGS) entry which is preliminary data.</text>
</comment>
<keyword evidence="4 15" id="KW-0472">Membrane</keyword>
<evidence type="ECO:0000256" key="7">
    <source>
        <dbReference type="ARBA" id="ARBA00023180"/>
    </source>
</evidence>
<evidence type="ECO:0000259" key="16">
    <source>
        <dbReference type="PROSITE" id="PS50011"/>
    </source>
</evidence>
<dbReference type="InterPro" id="IPR050122">
    <property type="entry name" value="RTK"/>
</dbReference>
<evidence type="ECO:0000256" key="4">
    <source>
        <dbReference type="ARBA" id="ARBA00023136"/>
    </source>
</evidence>
<evidence type="ECO:0000256" key="2">
    <source>
        <dbReference type="ARBA" id="ARBA00022692"/>
    </source>
</evidence>
<evidence type="ECO:0000256" key="14">
    <source>
        <dbReference type="SAM" id="MobiDB-lite"/>
    </source>
</evidence>
<evidence type="ECO:0000256" key="6">
    <source>
        <dbReference type="ARBA" id="ARBA00023170"/>
    </source>
</evidence>
<dbReference type="AlphaFoldDB" id="A0A8S3YTC7"/>
<dbReference type="InterPro" id="IPR003599">
    <property type="entry name" value="Ig_sub"/>
</dbReference>
<evidence type="ECO:0000256" key="8">
    <source>
        <dbReference type="ARBA" id="ARBA00023319"/>
    </source>
</evidence>
<feature type="domain" description="Ig-like" evidence="17">
    <location>
        <begin position="58"/>
        <end position="143"/>
    </location>
</feature>
<feature type="domain" description="Protein kinase" evidence="16">
    <location>
        <begin position="480"/>
        <end position="762"/>
    </location>
</feature>
<dbReference type="SMART" id="SM00409">
    <property type="entry name" value="IG"/>
    <property type="match status" value="3"/>
</dbReference>
<keyword evidence="5" id="KW-1015">Disulfide bond</keyword>
<feature type="domain" description="Ig-like" evidence="17">
    <location>
        <begin position="145"/>
        <end position="238"/>
    </location>
</feature>
<dbReference type="SUPFAM" id="SSF48726">
    <property type="entry name" value="Immunoglobulin"/>
    <property type="match status" value="4"/>
</dbReference>
<feature type="binding site" evidence="11">
    <location>
        <begin position="487"/>
        <end position="494"/>
    </location>
    <ligand>
        <name>ATP</name>
        <dbReference type="ChEBI" id="CHEBI:30616"/>
    </ligand>
</feature>
<evidence type="ECO:0000256" key="10">
    <source>
        <dbReference type="PIRSR" id="PIRSR000615-1"/>
    </source>
</evidence>
<evidence type="ECO:0000256" key="5">
    <source>
        <dbReference type="ARBA" id="ARBA00023157"/>
    </source>
</evidence>
<evidence type="ECO:0000313" key="19">
    <source>
        <dbReference type="Proteomes" id="UP000678393"/>
    </source>
</evidence>
<dbReference type="PANTHER" id="PTHR24416">
    <property type="entry name" value="TYROSINE-PROTEIN KINASE RECEPTOR"/>
    <property type="match status" value="1"/>
</dbReference>
<keyword evidence="8" id="KW-0393">Immunoglobulin domain</keyword>
<dbReference type="InterPro" id="IPR036179">
    <property type="entry name" value="Ig-like_dom_sf"/>
</dbReference>
<dbReference type="GO" id="GO:0046872">
    <property type="term" value="F:metal ion binding"/>
    <property type="evidence" value="ECO:0007669"/>
    <property type="project" value="UniProtKB-KW"/>
</dbReference>
<dbReference type="OrthoDB" id="2413561at2759"/>
<dbReference type="PROSITE" id="PS50835">
    <property type="entry name" value="IG_LIKE"/>
    <property type="match status" value="3"/>
</dbReference>
<dbReference type="FunFam" id="2.60.40.10:FF:000032">
    <property type="entry name" value="palladin isoform X1"/>
    <property type="match status" value="1"/>
</dbReference>
<dbReference type="InterPro" id="IPR001245">
    <property type="entry name" value="Ser-Thr/Tyr_kinase_cat_dom"/>
</dbReference>
<feature type="compositionally biased region" description="Low complexity" evidence="14">
    <location>
        <begin position="434"/>
        <end position="449"/>
    </location>
</feature>
<dbReference type="InterPro" id="IPR003598">
    <property type="entry name" value="Ig_sub2"/>
</dbReference>
<evidence type="ECO:0000313" key="18">
    <source>
        <dbReference type="EMBL" id="CAG5120377.1"/>
    </source>
</evidence>
<evidence type="ECO:0000256" key="3">
    <source>
        <dbReference type="ARBA" id="ARBA00022989"/>
    </source>
</evidence>
<feature type="binding site" evidence="11">
    <location>
        <begin position="560"/>
        <end position="566"/>
    </location>
    <ligand>
        <name>ATP</name>
        <dbReference type="ChEBI" id="CHEBI:30616"/>
    </ligand>
</feature>
<dbReference type="PROSITE" id="PS00109">
    <property type="entry name" value="PROTEIN_KINASE_TYR"/>
    <property type="match status" value="1"/>
</dbReference>
<accession>A0A8S3YTC7</accession>
<keyword evidence="2 15" id="KW-0812">Transmembrane</keyword>
<feature type="region of interest" description="Disordered" evidence="14">
    <location>
        <begin position="424"/>
        <end position="449"/>
    </location>
</feature>
<dbReference type="PANTHER" id="PTHR24416:SF573">
    <property type="entry name" value="INACTIVE TYROSINE-PROTEIN KINASE 7"/>
    <property type="match status" value="1"/>
</dbReference>
<dbReference type="Gene3D" id="2.60.40.10">
    <property type="entry name" value="Immunoglobulins"/>
    <property type="match status" value="4"/>
</dbReference>
<dbReference type="SMART" id="SM00408">
    <property type="entry name" value="IGc2"/>
    <property type="match status" value="3"/>
</dbReference>
<dbReference type="CDD" id="cd00096">
    <property type="entry name" value="Ig"/>
    <property type="match status" value="1"/>
</dbReference>
<feature type="compositionally biased region" description="Basic and acidic residues" evidence="14">
    <location>
        <begin position="424"/>
        <end position="433"/>
    </location>
</feature>
<dbReference type="PIRSF" id="PIRSF000615">
    <property type="entry name" value="TyrPK_CSF1-R"/>
    <property type="match status" value="1"/>
</dbReference>
<dbReference type="Pfam" id="PF07714">
    <property type="entry name" value="PK_Tyr_Ser-Thr"/>
    <property type="match status" value="1"/>
</dbReference>
<evidence type="ECO:0000256" key="11">
    <source>
        <dbReference type="PIRSR" id="PIRSR000615-2"/>
    </source>
</evidence>
<feature type="binding site" evidence="12">
    <location>
        <position position="623"/>
    </location>
    <ligand>
        <name>Mg(2+)</name>
        <dbReference type="ChEBI" id="CHEBI:18420"/>
    </ligand>
</feature>
<reference evidence="18" key="1">
    <citation type="submission" date="2021-04" db="EMBL/GenBank/DDBJ databases">
        <authorList>
            <consortium name="Molecular Ecology Group"/>
        </authorList>
    </citation>
    <scope>NUCLEOTIDE SEQUENCE</scope>
</reference>
<dbReference type="GO" id="GO:0016020">
    <property type="term" value="C:membrane"/>
    <property type="evidence" value="ECO:0007669"/>
    <property type="project" value="UniProtKB-SubCell"/>
</dbReference>
<keyword evidence="19" id="KW-1185">Reference proteome</keyword>
<evidence type="ECO:0000256" key="9">
    <source>
        <dbReference type="ARBA" id="ARBA00051243"/>
    </source>
</evidence>
<dbReference type="Pfam" id="PF13927">
    <property type="entry name" value="Ig_3"/>
    <property type="match status" value="3"/>
</dbReference>
<feature type="domain" description="Ig-like" evidence="17">
    <location>
        <begin position="245"/>
        <end position="340"/>
    </location>
</feature>
<dbReference type="InterPro" id="IPR000719">
    <property type="entry name" value="Prot_kinase_dom"/>
</dbReference>
<gene>
    <name evidence="18" type="ORF">CUNI_LOCUS5935</name>
</gene>
<proteinExistence type="predicted"/>
<dbReference type="PRINTS" id="PR00109">
    <property type="entry name" value="TYRKINASE"/>
</dbReference>
<comment type="catalytic activity">
    <reaction evidence="9">
        <text>L-tyrosyl-[protein] + ATP = O-phospho-L-tyrosyl-[protein] + ADP + H(+)</text>
        <dbReference type="Rhea" id="RHEA:10596"/>
        <dbReference type="Rhea" id="RHEA-COMP:10136"/>
        <dbReference type="Rhea" id="RHEA-COMP:20101"/>
        <dbReference type="ChEBI" id="CHEBI:15378"/>
        <dbReference type="ChEBI" id="CHEBI:30616"/>
        <dbReference type="ChEBI" id="CHEBI:46858"/>
        <dbReference type="ChEBI" id="CHEBI:61978"/>
        <dbReference type="ChEBI" id="CHEBI:456216"/>
        <dbReference type="EC" id="2.7.10.1"/>
    </reaction>
</comment>
<evidence type="ECO:0000256" key="1">
    <source>
        <dbReference type="ARBA" id="ARBA00004167"/>
    </source>
</evidence>
<keyword evidence="12" id="KW-0460">Magnesium</keyword>
<dbReference type="SUPFAM" id="SSF56112">
    <property type="entry name" value="Protein kinase-like (PK-like)"/>
    <property type="match status" value="1"/>
</dbReference>
<evidence type="ECO:0000259" key="17">
    <source>
        <dbReference type="PROSITE" id="PS50835"/>
    </source>
</evidence>
<dbReference type="GO" id="GO:0004714">
    <property type="term" value="F:transmembrane receptor protein tyrosine kinase activity"/>
    <property type="evidence" value="ECO:0007669"/>
    <property type="project" value="UniProtKB-EC"/>
</dbReference>
<feature type="transmembrane region" description="Helical" evidence="15">
    <location>
        <begin position="357"/>
        <end position="380"/>
    </location>
</feature>
<dbReference type="Gene3D" id="3.30.200.20">
    <property type="entry name" value="Phosphorylase Kinase, domain 1"/>
    <property type="match status" value="1"/>
</dbReference>
<dbReference type="Proteomes" id="UP000678393">
    <property type="component" value="Unassembled WGS sequence"/>
</dbReference>
<feature type="active site" description="Proton acceptor" evidence="10">
    <location>
        <position position="618"/>
    </location>
</feature>
<dbReference type="PROSITE" id="PS50011">
    <property type="entry name" value="PROTEIN_KINASE_DOM"/>
    <property type="match status" value="1"/>
</dbReference>
<dbReference type="PROSITE" id="PS00107">
    <property type="entry name" value="PROTEIN_KINASE_ATP"/>
    <property type="match status" value="1"/>
</dbReference>
<name>A0A8S3YTC7_9EUPU</name>
<evidence type="ECO:0000256" key="15">
    <source>
        <dbReference type="SAM" id="Phobius"/>
    </source>
</evidence>
<dbReference type="GO" id="GO:0005524">
    <property type="term" value="F:ATP binding"/>
    <property type="evidence" value="ECO:0007669"/>
    <property type="project" value="UniProtKB-UniRule"/>
</dbReference>
<evidence type="ECO:0000256" key="13">
    <source>
        <dbReference type="PROSITE-ProRule" id="PRU10141"/>
    </source>
</evidence>
<keyword evidence="6" id="KW-0675">Receptor</keyword>